<feature type="domain" description="Protein kinase" evidence="3">
    <location>
        <begin position="17"/>
        <end position="286"/>
    </location>
</feature>
<comment type="caution">
    <text evidence="4">The sequence shown here is derived from an EMBL/GenBank/DDBJ whole genome shotgun (WGS) entry which is preliminary data.</text>
</comment>
<name>A0A506PKA9_9FLAO</name>
<evidence type="ECO:0000256" key="2">
    <source>
        <dbReference type="PIRNR" id="PIRNR006221"/>
    </source>
</evidence>
<dbReference type="RefSeq" id="WP_140989671.1">
    <property type="nucleotide sequence ID" value="NZ_VHIQ01000003.1"/>
</dbReference>
<dbReference type="Gene3D" id="3.30.200.20">
    <property type="entry name" value="Phosphorylase Kinase, domain 1"/>
    <property type="match status" value="1"/>
</dbReference>
<dbReference type="InterPro" id="IPR011009">
    <property type="entry name" value="Kinase-like_dom_sf"/>
</dbReference>
<sequence>MKQNLIDHLSNTLNISIKSIQPVTGGDISRAYKIESSHNTYFLKANDKASALKMFQQEANALQTISKTKTIKSPHVIQVASFENQSYILMEYVESKTPSNQDMALFGEQLAHLHLTHSDAFGFDTDNFIGSLPQSNTTHNNWLDFYIEERLVPQLKIAIQRQLLSPAEVPDLSAMKLKTADIFKDVQPSLLHGDLWSGNYLISKDGTPYLIDPATYFGHSEVDIAMSLLFGGFGDSFYQAYHTVIPKETHTKARIELYQLYYLLVHLNLFGSSYYNSVKHIISKYF</sequence>
<dbReference type="SUPFAM" id="SSF56112">
    <property type="entry name" value="Protein kinase-like (PK-like)"/>
    <property type="match status" value="1"/>
</dbReference>
<dbReference type="PIRSF" id="PIRSF006221">
    <property type="entry name" value="Ketosamine-3-kinase"/>
    <property type="match status" value="1"/>
</dbReference>
<dbReference type="PANTHER" id="PTHR12149:SF8">
    <property type="entry name" value="PROTEIN-RIBULOSAMINE 3-KINASE"/>
    <property type="match status" value="1"/>
</dbReference>
<keyword evidence="2 4" id="KW-0418">Kinase</keyword>
<dbReference type="PANTHER" id="PTHR12149">
    <property type="entry name" value="FRUCTOSAMINE 3 KINASE-RELATED PROTEIN"/>
    <property type="match status" value="1"/>
</dbReference>
<dbReference type="InterPro" id="IPR016477">
    <property type="entry name" value="Fructo-/Ketosamine-3-kinase"/>
</dbReference>
<dbReference type="InterPro" id="IPR000719">
    <property type="entry name" value="Prot_kinase_dom"/>
</dbReference>
<dbReference type="Gene3D" id="3.90.1200.10">
    <property type="match status" value="1"/>
</dbReference>
<evidence type="ECO:0000256" key="1">
    <source>
        <dbReference type="ARBA" id="ARBA00009460"/>
    </source>
</evidence>
<reference evidence="4 5" key="1">
    <citation type="submission" date="2019-06" db="EMBL/GenBank/DDBJ databases">
        <title>Flavobacteriaceae Paucihalobacterium erythroidium CWB-1, complete genome.</title>
        <authorList>
            <person name="Wu S."/>
        </authorList>
    </citation>
    <scope>NUCLEOTIDE SEQUENCE [LARGE SCALE GENOMIC DNA]</scope>
    <source>
        <strain evidence="4 5">CWB-1</strain>
    </source>
</reference>
<keyword evidence="2" id="KW-0808">Transferase</keyword>
<dbReference type="Pfam" id="PF03881">
    <property type="entry name" value="Fructosamin_kin"/>
    <property type="match status" value="1"/>
</dbReference>
<dbReference type="EMBL" id="VHIQ01000003">
    <property type="protein sequence ID" value="TPV33805.1"/>
    <property type="molecule type" value="Genomic_DNA"/>
</dbReference>
<dbReference type="OrthoDB" id="5291879at2"/>
<evidence type="ECO:0000259" key="3">
    <source>
        <dbReference type="PROSITE" id="PS50011"/>
    </source>
</evidence>
<proteinExistence type="inferred from homology"/>
<organism evidence="4 5">
    <name type="scientific">Paucihalobacter ruber</name>
    <dbReference type="NCBI Taxonomy" id="2567861"/>
    <lineage>
        <taxon>Bacteria</taxon>
        <taxon>Pseudomonadati</taxon>
        <taxon>Bacteroidota</taxon>
        <taxon>Flavobacteriia</taxon>
        <taxon>Flavobacteriales</taxon>
        <taxon>Flavobacteriaceae</taxon>
        <taxon>Paucihalobacter</taxon>
    </lineage>
</organism>
<dbReference type="PROSITE" id="PS50011">
    <property type="entry name" value="PROTEIN_KINASE_DOM"/>
    <property type="match status" value="1"/>
</dbReference>
<evidence type="ECO:0000313" key="4">
    <source>
        <dbReference type="EMBL" id="TPV33805.1"/>
    </source>
</evidence>
<keyword evidence="5" id="KW-1185">Reference proteome</keyword>
<gene>
    <name evidence="4" type="ORF">FJ651_06515</name>
</gene>
<comment type="similarity">
    <text evidence="1 2">Belongs to the fructosamine kinase family.</text>
</comment>
<dbReference type="Proteomes" id="UP000317332">
    <property type="component" value="Unassembled WGS sequence"/>
</dbReference>
<accession>A0A506PKA9</accession>
<dbReference type="AlphaFoldDB" id="A0A506PKA9"/>
<dbReference type="GO" id="GO:0005524">
    <property type="term" value="F:ATP binding"/>
    <property type="evidence" value="ECO:0007669"/>
    <property type="project" value="InterPro"/>
</dbReference>
<protein>
    <submittedName>
        <fullName evidence="4">Fructosamine kinase family protein</fullName>
    </submittedName>
</protein>
<dbReference type="GO" id="GO:0004672">
    <property type="term" value="F:protein kinase activity"/>
    <property type="evidence" value="ECO:0007669"/>
    <property type="project" value="InterPro"/>
</dbReference>
<evidence type="ECO:0000313" key="5">
    <source>
        <dbReference type="Proteomes" id="UP000317332"/>
    </source>
</evidence>